<keyword evidence="7" id="KW-1185">Reference proteome</keyword>
<organism evidence="6 7">
    <name type="scientific">Nepenthes gracilis</name>
    <name type="common">Slender pitcher plant</name>
    <dbReference type="NCBI Taxonomy" id="150966"/>
    <lineage>
        <taxon>Eukaryota</taxon>
        <taxon>Viridiplantae</taxon>
        <taxon>Streptophyta</taxon>
        <taxon>Embryophyta</taxon>
        <taxon>Tracheophyta</taxon>
        <taxon>Spermatophyta</taxon>
        <taxon>Magnoliopsida</taxon>
        <taxon>eudicotyledons</taxon>
        <taxon>Gunneridae</taxon>
        <taxon>Pentapetalae</taxon>
        <taxon>Caryophyllales</taxon>
        <taxon>Nepenthaceae</taxon>
        <taxon>Nepenthes</taxon>
    </lineage>
</organism>
<dbReference type="SMART" id="SM00248">
    <property type="entry name" value="ANK"/>
    <property type="match status" value="2"/>
</dbReference>
<dbReference type="AlphaFoldDB" id="A0AAD3SXB9"/>
<dbReference type="InterPro" id="IPR002110">
    <property type="entry name" value="Ankyrin_rpt"/>
</dbReference>
<keyword evidence="4" id="KW-0862">Zinc</keyword>
<dbReference type="PANTHER" id="PTHR24171">
    <property type="entry name" value="ANKYRIN REPEAT DOMAIN-CONTAINING PROTEIN 39-RELATED"/>
    <property type="match status" value="1"/>
</dbReference>
<dbReference type="InterPro" id="IPR036770">
    <property type="entry name" value="Ankyrin_rpt-contain_sf"/>
</dbReference>
<keyword evidence="4" id="KW-0863">Zinc-finger</keyword>
<feature type="domain" description="RING-type" evidence="5">
    <location>
        <begin position="425"/>
        <end position="464"/>
    </location>
</feature>
<dbReference type="PROSITE" id="PS50089">
    <property type="entry name" value="ZF_RING_2"/>
    <property type="match status" value="1"/>
</dbReference>
<evidence type="ECO:0000256" key="4">
    <source>
        <dbReference type="PROSITE-ProRule" id="PRU00175"/>
    </source>
</evidence>
<dbReference type="PROSITE" id="PS50088">
    <property type="entry name" value="ANK_REPEAT"/>
    <property type="match status" value="2"/>
</dbReference>
<dbReference type="CDD" id="cd23129">
    <property type="entry name" value="RING-HC_XBAT35-like"/>
    <property type="match status" value="1"/>
</dbReference>
<dbReference type="GO" id="GO:0008270">
    <property type="term" value="F:zinc ion binding"/>
    <property type="evidence" value="ECO:0007669"/>
    <property type="project" value="UniProtKB-KW"/>
</dbReference>
<dbReference type="PROSITE" id="PS50297">
    <property type="entry name" value="ANK_REP_REGION"/>
    <property type="match status" value="2"/>
</dbReference>
<keyword evidence="2 3" id="KW-0040">ANK repeat</keyword>
<evidence type="ECO:0000313" key="7">
    <source>
        <dbReference type="Proteomes" id="UP001279734"/>
    </source>
</evidence>
<dbReference type="EMBL" id="BSYO01000019">
    <property type="protein sequence ID" value="GMH18865.1"/>
    <property type="molecule type" value="Genomic_DNA"/>
</dbReference>
<evidence type="ECO:0000313" key="6">
    <source>
        <dbReference type="EMBL" id="GMH18865.1"/>
    </source>
</evidence>
<dbReference type="SUPFAM" id="SSF48403">
    <property type="entry name" value="Ankyrin repeat"/>
    <property type="match status" value="1"/>
</dbReference>
<sequence length="476" mass="51337">MGQNQSKNEQLFQHVYDGNSEGIKSLCSQGARLEHVDRQGQTPLIVACMKPELHDAAKTLIELGANVNAYCPGRHGGTPLHHAARRGLEKTVDLLLLHGANALVINDDSHTPLDIARAKGYGKIVHKIESQICLFSGWLRELYVPRFLEVLTPQLLSRKVWVVVLPCGSRNLQKPLKLELAIYARSQDAQPRTTVALWKANMEGPVFAQPVPAVFISEASTISRHRRRRRCTARGLRQTRIKLTSVNEGDKQQLLQFYGACKGIPQAVHPSFPFNTPTTAVQATAPPAVEDVELAMAINASIQSAMEEAINNPQPTPRTGAPIDVDNSSGFTDHSTFGVPGAPTVEASCCQWLKQAPGTSGASTLTSMGTHAPTVVPSAPTTVNEAMDTGPIHYPHIDSGTTGTSALEVENSHTARDRMQSGGSCVICLDAPVESVCIPCGHMAGCMSCLSEVKAKKWGCPICRGKINQVVRVYAV</sequence>
<dbReference type="PANTHER" id="PTHR24171:SF9">
    <property type="entry name" value="ANKYRIN REPEAT DOMAIN-CONTAINING PROTEIN 39"/>
    <property type="match status" value="1"/>
</dbReference>
<evidence type="ECO:0000256" key="3">
    <source>
        <dbReference type="PROSITE-ProRule" id="PRU00023"/>
    </source>
</evidence>
<evidence type="ECO:0000256" key="2">
    <source>
        <dbReference type="ARBA" id="ARBA00023043"/>
    </source>
</evidence>
<accession>A0AAD3SXB9</accession>
<protein>
    <recommendedName>
        <fullName evidence="5">RING-type domain-containing protein</fullName>
    </recommendedName>
</protein>
<keyword evidence="4" id="KW-0479">Metal-binding</keyword>
<feature type="repeat" description="ANK" evidence="3">
    <location>
        <begin position="39"/>
        <end position="72"/>
    </location>
</feature>
<gene>
    <name evidence="6" type="ORF">Nepgr_020706</name>
</gene>
<keyword evidence="1" id="KW-0677">Repeat</keyword>
<dbReference type="SMART" id="SM00184">
    <property type="entry name" value="RING"/>
    <property type="match status" value="1"/>
</dbReference>
<comment type="caution">
    <text evidence="6">The sequence shown here is derived from an EMBL/GenBank/DDBJ whole genome shotgun (WGS) entry which is preliminary data.</text>
</comment>
<feature type="repeat" description="ANK" evidence="3">
    <location>
        <begin position="75"/>
        <end position="107"/>
    </location>
</feature>
<name>A0AAD3SXB9_NEPGR</name>
<evidence type="ECO:0000256" key="1">
    <source>
        <dbReference type="ARBA" id="ARBA00022737"/>
    </source>
</evidence>
<proteinExistence type="predicted"/>
<dbReference type="Gene3D" id="1.25.40.20">
    <property type="entry name" value="Ankyrin repeat-containing domain"/>
    <property type="match status" value="1"/>
</dbReference>
<dbReference type="Pfam" id="PF00023">
    <property type="entry name" value="Ank"/>
    <property type="match status" value="2"/>
</dbReference>
<dbReference type="InterPro" id="IPR013083">
    <property type="entry name" value="Znf_RING/FYVE/PHD"/>
</dbReference>
<evidence type="ECO:0000259" key="5">
    <source>
        <dbReference type="PROSITE" id="PS50089"/>
    </source>
</evidence>
<dbReference type="Gene3D" id="3.30.40.10">
    <property type="entry name" value="Zinc/RING finger domain, C3HC4 (zinc finger)"/>
    <property type="match status" value="1"/>
</dbReference>
<dbReference type="InterPro" id="IPR001841">
    <property type="entry name" value="Znf_RING"/>
</dbReference>
<reference evidence="6" key="1">
    <citation type="submission" date="2023-05" db="EMBL/GenBank/DDBJ databases">
        <title>Nepenthes gracilis genome sequencing.</title>
        <authorList>
            <person name="Fukushima K."/>
        </authorList>
    </citation>
    <scope>NUCLEOTIDE SEQUENCE</scope>
    <source>
        <strain evidence="6">SING2019-196</strain>
    </source>
</reference>
<dbReference type="SUPFAM" id="SSF57850">
    <property type="entry name" value="RING/U-box"/>
    <property type="match status" value="1"/>
</dbReference>
<dbReference type="Proteomes" id="UP001279734">
    <property type="component" value="Unassembled WGS sequence"/>
</dbReference>
<dbReference type="Pfam" id="PF13920">
    <property type="entry name" value="zf-C3HC4_3"/>
    <property type="match status" value="1"/>
</dbReference>